<dbReference type="OrthoDB" id="998609at2759"/>
<gene>
    <name evidence="3" type="ORF">EPI10_026205</name>
</gene>
<keyword evidence="4" id="KW-1185">Reference proteome</keyword>
<evidence type="ECO:0000313" key="3">
    <source>
        <dbReference type="EMBL" id="KAA3476100.1"/>
    </source>
</evidence>
<evidence type="ECO:0000256" key="2">
    <source>
        <dbReference type="SAM" id="MobiDB-lite"/>
    </source>
</evidence>
<dbReference type="EMBL" id="SMMG02000005">
    <property type="protein sequence ID" value="KAA3476100.1"/>
    <property type="molecule type" value="Genomic_DNA"/>
</dbReference>
<feature type="coiled-coil region" evidence="1">
    <location>
        <begin position="76"/>
        <end position="118"/>
    </location>
</feature>
<accession>A0A5B6W389</accession>
<organism evidence="3 4">
    <name type="scientific">Gossypium australe</name>
    <dbReference type="NCBI Taxonomy" id="47621"/>
    <lineage>
        <taxon>Eukaryota</taxon>
        <taxon>Viridiplantae</taxon>
        <taxon>Streptophyta</taxon>
        <taxon>Embryophyta</taxon>
        <taxon>Tracheophyta</taxon>
        <taxon>Spermatophyta</taxon>
        <taxon>Magnoliopsida</taxon>
        <taxon>eudicotyledons</taxon>
        <taxon>Gunneridae</taxon>
        <taxon>Pentapetalae</taxon>
        <taxon>rosids</taxon>
        <taxon>malvids</taxon>
        <taxon>Malvales</taxon>
        <taxon>Malvaceae</taxon>
        <taxon>Malvoideae</taxon>
        <taxon>Gossypium</taxon>
    </lineage>
</organism>
<feature type="compositionally biased region" description="Polar residues" evidence="2">
    <location>
        <begin position="123"/>
        <end position="135"/>
    </location>
</feature>
<evidence type="ECO:0000313" key="4">
    <source>
        <dbReference type="Proteomes" id="UP000325315"/>
    </source>
</evidence>
<evidence type="ECO:0000256" key="1">
    <source>
        <dbReference type="SAM" id="Coils"/>
    </source>
</evidence>
<proteinExistence type="predicted"/>
<feature type="region of interest" description="Disordered" evidence="2">
    <location>
        <begin position="123"/>
        <end position="148"/>
    </location>
</feature>
<dbReference type="AlphaFoldDB" id="A0A5B6W389"/>
<sequence>MGEAVAQIREAADHLQTLAVRADTLSLMYESGSKRGQSLAWLLRKIKDLGIRARSITLETDEDQPIVHYYNTRRKAKAMDQRYEQFQKDMEDQMKKFQKELKDQMEKAQKDMVAQMTQLMSGITNKGKDPTTSTGKKAKAILQDLLTP</sequence>
<reference evidence="4" key="1">
    <citation type="journal article" date="2019" name="Plant Biotechnol. J.">
        <title>Genome sequencing of the Australian wild diploid species Gossypium australe highlights disease resistance and delayed gland morphogenesis.</title>
        <authorList>
            <person name="Cai Y."/>
            <person name="Cai X."/>
            <person name="Wang Q."/>
            <person name="Wang P."/>
            <person name="Zhang Y."/>
            <person name="Cai C."/>
            <person name="Xu Y."/>
            <person name="Wang K."/>
            <person name="Zhou Z."/>
            <person name="Wang C."/>
            <person name="Geng S."/>
            <person name="Li B."/>
            <person name="Dong Q."/>
            <person name="Hou Y."/>
            <person name="Wang H."/>
            <person name="Ai P."/>
            <person name="Liu Z."/>
            <person name="Yi F."/>
            <person name="Sun M."/>
            <person name="An G."/>
            <person name="Cheng J."/>
            <person name="Zhang Y."/>
            <person name="Shi Q."/>
            <person name="Xie Y."/>
            <person name="Shi X."/>
            <person name="Chang Y."/>
            <person name="Huang F."/>
            <person name="Chen Y."/>
            <person name="Hong S."/>
            <person name="Mi L."/>
            <person name="Sun Q."/>
            <person name="Zhang L."/>
            <person name="Zhou B."/>
            <person name="Peng R."/>
            <person name="Zhang X."/>
            <person name="Liu F."/>
        </authorList>
    </citation>
    <scope>NUCLEOTIDE SEQUENCE [LARGE SCALE GENOMIC DNA]</scope>
    <source>
        <strain evidence="4">cv. PA1801</strain>
    </source>
</reference>
<comment type="caution">
    <text evidence="3">The sequence shown here is derived from an EMBL/GenBank/DDBJ whole genome shotgun (WGS) entry which is preliminary data.</text>
</comment>
<keyword evidence="1" id="KW-0175">Coiled coil</keyword>
<name>A0A5B6W389_9ROSI</name>
<protein>
    <submittedName>
        <fullName evidence="3">Pericentrin-like</fullName>
    </submittedName>
</protein>
<dbReference type="Proteomes" id="UP000325315">
    <property type="component" value="Unassembled WGS sequence"/>
</dbReference>